<gene>
    <name evidence="8" type="ORF">LMG32879_001058</name>
</gene>
<dbReference type="AlphaFoldDB" id="A0AA35V9I1"/>
<dbReference type="PRINTS" id="PR00952">
    <property type="entry name" value="TYPE3IMQPROT"/>
</dbReference>
<feature type="transmembrane region" description="Helical" evidence="7">
    <location>
        <begin position="47"/>
        <end position="68"/>
    </location>
</feature>
<evidence type="ECO:0000256" key="7">
    <source>
        <dbReference type="SAM" id="Phobius"/>
    </source>
</evidence>
<evidence type="ECO:0000256" key="6">
    <source>
        <dbReference type="ARBA" id="ARBA00023136"/>
    </source>
</evidence>
<reference evidence="8" key="1">
    <citation type="submission" date="2023-03" db="EMBL/GenBank/DDBJ databases">
        <authorList>
            <person name="Cleenwerck I."/>
        </authorList>
    </citation>
    <scope>NUCLEOTIDE SEQUENCE</scope>
    <source>
        <strain evidence="8">LMG 32879</strain>
    </source>
</reference>
<evidence type="ECO:0000256" key="2">
    <source>
        <dbReference type="ARBA" id="ARBA00006156"/>
    </source>
</evidence>
<evidence type="ECO:0000256" key="1">
    <source>
        <dbReference type="ARBA" id="ARBA00004651"/>
    </source>
</evidence>
<name>A0AA35V9I1_9PROT</name>
<dbReference type="GO" id="GO:0005886">
    <property type="term" value="C:plasma membrane"/>
    <property type="evidence" value="ECO:0007669"/>
    <property type="project" value="UniProtKB-SubCell"/>
</dbReference>
<keyword evidence="4 7" id="KW-0812">Transmembrane</keyword>
<dbReference type="Pfam" id="PF01313">
    <property type="entry name" value="Bac_export_3"/>
    <property type="match status" value="1"/>
</dbReference>
<keyword evidence="8" id="KW-0282">Flagellum</keyword>
<comment type="subcellular location">
    <subcellularLocation>
        <location evidence="1">Cell membrane</location>
        <topology evidence="1">Multi-pass membrane protein</topology>
    </subcellularLocation>
</comment>
<comment type="similarity">
    <text evidence="2">Belongs to the FliQ/MopD/SpaQ family.</text>
</comment>
<dbReference type="PANTHER" id="PTHR34040:SF2">
    <property type="entry name" value="FLAGELLAR BIOSYNTHETIC PROTEIN FLIQ"/>
    <property type="match status" value="1"/>
</dbReference>
<dbReference type="GO" id="GO:0009306">
    <property type="term" value="P:protein secretion"/>
    <property type="evidence" value="ECO:0007669"/>
    <property type="project" value="InterPro"/>
</dbReference>
<keyword evidence="8" id="KW-0966">Cell projection</keyword>
<keyword evidence="9" id="KW-1185">Reference proteome</keyword>
<accession>A0AA35V9I1</accession>
<comment type="caution">
    <text evidence="8">The sequence shown here is derived from an EMBL/GenBank/DDBJ whole genome shotgun (WGS) entry which is preliminary data.</text>
</comment>
<keyword evidence="8" id="KW-0969">Cilium</keyword>
<dbReference type="Proteomes" id="UP001176960">
    <property type="component" value="Unassembled WGS sequence"/>
</dbReference>
<proteinExistence type="inferred from homology"/>
<organism evidence="8 9">
    <name type="scientific">Brytella acorum</name>
    <dbReference type="NCBI Taxonomy" id="2959299"/>
    <lineage>
        <taxon>Bacteria</taxon>
        <taxon>Pseudomonadati</taxon>
        <taxon>Pseudomonadota</taxon>
        <taxon>Alphaproteobacteria</taxon>
        <taxon>Acetobacterales</taxon>
        <taxon>Acetobacteraceae</taxon>
        <taxon>Brytella</taxon>
    </lineage>
</organism>
<keyword evidence="3" id="KW-1003">Cell membrane</keyword>
<dbReference type="InterPro" id="IPR002191">
    <property type="entry name" value="Bac_export_3"/>
</dbReference>
<feature type="transmembrane region" description="Helical" evidence="7">
    <location>
        <begin position="20"/>
        <end position="41"/>
    </location>
</feature>
<evidence type="ECO:0000313" key="9">
    <source>
        <dbReference type="Proteomes" id="UP001176960"/>
    </source>
</evidence>
<dbReference type="PIRSF" id="PIRSF004669">
    <property type="entry name" value="FliQ"/>
    <property type="match status" value="1"/>
</dbReference>
<evidence type="ECO:0000313" key="8">
    <source>
        <dbReference type="EMBL" id="CAI9120228.1"/>
    </source>
</evidence>
<keyword evidence="6 7" id="KW-0472">Membrane</keyword>
<keyword evidence="5 7" id="KW-1133">Transmembrane helix</keyword>
<sequence>MQHLDIAHVLLQTFIVTLKLSAPALGAALVVGLIISLIQAVTQINEATLAFVPKLIAIGLALLFTGSFMGRTLMIFARGLFDQVILIGGT</sequence>
<dbReference type="EMBL" id="CATKSH010000004">
    <property type="protein sequence ID" value="CAI9120228.1"/>
    <property type="molecule type" value="Genomic_DNA"/>
</dbReference>
<evidence type="ECO:0000256" key="4">
    <source>
        <dbReference type="ARBA" id="ARBA00022692"/>
    </source>
</evidence>
<dbReference type="PANTHER" id="PTHR34040">
    <property type="entry name" value="FLAGELLAR BIOSYNTHETIC PROTEIN FLIQ"/>
    <property type="match status" value="1"/>
</dbReference>
<evidence type="ECO:0000256" key="3">
    <source>
        <dbReference type="ARBA" id="ARBA00022475"/>
    </source>
</evidence>
<evidence type="ECO:0000256" key="5">
    <source>
        <dbReference type="ARBA" id="ARBA00022989"/>
    </source>
</evidence>
<protein>
    <submittedName>
        <fullName evidence="8">Flagellar biosynthetic protein FliQ</fullName>
    </submittedName>
</protein>
<dbReference type="RefSeq" id="WP_289842010.1">
    <property type="nucleotide sequence ID" value="NZ_CATKSH010000004.1"/>
</dbReference>